<proteinExistence type="predicted"/>
<name>A0A367XC01_9PROT</name>
<dbReference type="InterPro" id="IPR013425">
    <property type="entry name" value="Autotrns_rpt"/>
</dbReference>
<dbReference type="InterPro" id="IPR011050">
    <property type="entry name" value="Pectin_lyase_fold/virulence"/>
</dbReference>
<feature type="chain" id="PRO_5017041313" description="Autotransporter domain-containing protein" evidence="2">
    <location>
        <begin position="31"/>
        <end position="1078"/>
    </location>
</feature>
<dbReference type="SMART" id="SM00869">
    <property type="entry name" value="Autotransporter"/>
    <property type="match status" value="1"/>
</dbReference>
<dbReference type="InterPro" id="IPR005546">
    <property type="entry name" value="Autotransporte_beta"/>
</dbReference>
<dbReference type="AlphaFoldDB" id="A0A367XC01"/>
<evidence type="ECO:0000313" key="5">
    <source>
        <dbReference type="Proteomes" id="UP000252517"/>
    </source>
</evidence>
<dbReference type="SUPFAM" id="SSF103515">
    <property type="entry name" value="Autotransporter"/>
    <property type="match status" value="1"/>
</dbReference>
<dbReference type="EMBL" id="JPWH01000008">
    <property type="protein sequence ID" value="RCK50301.1"/>
    <property type="molecule type" value="Genomic_DNA"/>
</dbReference>
<dbReference type="NCBIfam" id="TIGR04393">
    <property type="entry name" value="rpt_T5SS_PEPC"/>
    <property type="match status" value="2"/>
</dbReference>
<evidence type="ECO:0000256" key="1">
    <source>
        <dbReference type="ARBA" id="ARBA00022729"/>
    </source>
</evidence>
<feature type="domain" description="Autotransporter" evidence="3">
    <location>
        <begin position="798"/>
        <end position="1078"/>
    </location>
</feature>
<dbReference type="SUPFAM" id="SSF51126">
    <property type="entry name" value="Pectin lyase-like"/>
    <property type="match status" value="1"/>
</dbReference>
<dbReference type="InterPro" id="IPR030895">
    <property type="entry name" value="T5SS_PEPC_rpt"/>
</dbReference>
<reference evidence="4 5" key="1">
    <citation type="submission" date="2014-07" db="EMBL/GenBank/DDBJ databases">
        <title>Draft genome sequence of Thalassospira profundimaris S25-3-2.</title>
        <authorList>
            <person name="Lai Q."/>
            <person name="Shao Z."/>
        </authorList>
    </citation>
    <scope>NUCLEOTIDE SEQUENCE [LARGE SCALE GENOMIC DNA]</scope>
    <source>
        <strain evidence="4 5">S25-3-2</strain>
    </source>
</reference>
<evidence type="ECO:0000313" key="4">
    <source>
        <dbReference type="EMBL" id="RCK50301.1"/>
    </source>
</evidence>
<evidence type="ECO:0000259" key="3">
    <source>
        <dbReference type="PROSITE" id="PS51208"/>
    </source>
</evidence>
<dbReference type="Proteomes" id="UP000252517">
    <property type="component" value="Unassembled WGS sequence"/>
</dbReference>
<keyword evidence="1 2" id="KW-0732">Signal</keyword>
<evidence type="ECO:0000256" key="2">
    <source>
        <dbReference type="SAM" id="SignalP"/>
    </source>
</evidence>
<dbReference type="RefSeq" id="WP_114088517.1">
    <property type="nucleotide sequence ID" value="NZ_JPWH01000008.1"/>
</dbReference>
<dbReference type="Pfam" id="PF12951">
    <property type="entry name" value="PATR"/>
    <property type="match status" value="2"/>
</dbReference>
<accession>A0A367XC01</accession>
<protein>
    <recommendedName>
        <fullName evidence="3">Autotransporter domain-containing protein</fullName>
    </recommendedName>
</protein>
<organism evidence="4 5">
    <name type="scientific">Thalassospira profundimaris</name>
    <dbReference type="NCBI Taxonomy" id="502049"/>
    <lineage>
        <taxon>Bacteria</taxon>
        <taxon>Pseudomonadati</taxon>
        <taxon>Pseudomonadota</taxon>
        <taxon>Alphaproteobacteria</taxon>
        <taxon>Rhodospirillales</taxon>
        <taxon>Thalassospiraceae</taxon>
        <taxon>Thalassospira</taxon>
    </lineage>
</organism>
<sequence>MLNSSRRKTTLILLATVATDILCLHGPALAADLFLSTGSHTVSGTETYEQLRLGVAPTSGDTVLNIGTGAILNSGTREGPTAKETFVGIDTGSNSIINVTGPNAVWNDNGTALLIGYLGEGKVNISSGGTVSVYQVRTSTDAGTGSISITDSGSKLTSESHVNFKKGTFEVKNGAELETVSGGIYLNSATFTASGSGTNIKIGTAHSGTPADWESADGFFSVESGTATISDGATLESDAGYVNGDGVGDENKASMTVTGENTTWNAHLSLYVGGSGNGPSNNTGELTVSGGAHVWASVVGVGNDTGSTGSILVTGSGTKLSSISDTFSGKGYIGVDGTGTITVQNGATFAMADVLRMGFTADANGTLNIGADANSAAVAAGTVTTTNGVEFYGGTSTIIFNHTETDYEFANAMVSKEDGKGTVRTIAGTTRLTGDNTSFTGTMTLSGGTLSVASQANLGSANLVLDGGTLASTGTFTKAQNVTLNANKTSTINTANNTVLTLAGAVSGTGSLNKTGSGQLLLTGNNSYAGDTTVSQGTFGGTGTLGALSVLSGANHTPGNNGVGTQTVNGNYALNSGSTLKIEINDTGSMDKVVVQNNGTVTISGASLSIAGLQGNFAQNEYVQVIIDNQSISAINGTFASVTDDLAFYDASVNYAGGTGNDVTLTLKRNTSGYVDVAKTPNQKSVATVLNSLQGADTLLNNLLSLSEEAVQEAYTQLTGNIYPITQQSSVNLNQQVSQQVGTRLTALRTSTRSGAQAGLAFSAAEMAGFAQPQGMIDVTQPLSASLGWSDTPTTSSSDKAPNGLWSQTVGGRGIIDADAESVKTSYDWLGIIGGYDRAITQEMTLGVFFGYINGNSEQSAIRSRIDTDTFTAGIYGEYRKDDWRASGQLAWSRIASDSRRDLKIGGFDQSAKASYTDQSLSADAELARAFQVEQNMWFEPYVSASVLQQYLGEFTETGAPGANLGRDDDTDLVGTSSLGVRFSSEYDIGNRKKLLPQLGLALKHHIGTTENSSTLHFTSGGSDFVVNGTPKDRNMLAAKIGTALKFGDSFQAFASYNPSFGARQTEHSFILGGRFEW</sequence>
<dbReference type="OrthoDB" id="7314236at2"/>
<feature type="signal peptide" evidence="2">
    <location>
        <begin position="1"/>
        <end position="30"/>
    </location>
</feature>
<dbReference type="NCBIfam" id="TIGR02601">
    <property type="entry name" value="autotrns_rpt"/>
    <property type="match status" value="1"/>
</dbReference>
<dbReference type="Gene3D" id="2.40.128.130">
    <property type="entry name" value="Autotransporter beta-domain"/>
    <property type="match status" value="1"/>
</dbReference>
<dbReference type="Pfam" id="PF03797">
    <property type="entry name" value="Autotransporter"/>
    <property type="match status" value="1"/>
</dbReference>
<gene>
    <name evidence="4" type="ORF">TH25_11915</name>
</gene>
<dbReference type="InterPro" id="IPR036709">
    <property type="entry name" value="Autotransporte_beta_dom_sf"/>
</dbReference>
<dbReference type="PROSITE" id="PS51208">
    <property type="entry name" value="AUTOTRANSPORTER"/>
    <property type="match status" value="1"/>
</dbReference>
<comment type="caution">
    <text evidence="4">The sequence shown here is derived from an EMBL/GenBank/DDBJ whole genome shotgun (WGS) entry which is preliminary data.</text>
</comment>